<dbReference type="InterPro" id="IPR043502">
    <property type="entry name" value="DNA/RNA_pol_sf"/>
</dbReference>
<dbReference type="Gene3D" id="3.60.10.10">
    <property type="entry name" value="Endonuclease/exonuclease/phosphatase"/>
    <property type="match status" value="1"/>
</dbReference>
<dbReference type="EMBL" id="JAIZAY010000007">
    <property type="protein sequence ID" value="KAJ8039461.1"/>
    <property type="molecule type" value="Genomic_DNA"/>
</dbReference>
<reference evidence="2" key="1">
    <citation type="submission" date="2021-10" db="EMBL/GenBank/DDBJ databases">
        <title>Tropical sea cucumber genome reveals ecological adaptation and Cuvierian tubules defense mechanism.</title>
        <authorList>
            <person name="Chen T."/>
        </authorList>
    </citation>
    <scope>NUCLEOTIDE SEQUENCE</scope>
    <source>
        <strain evidence="2">Nanhai2018</strain>
        <tissue evidence="2">Muscle</tissue>
    </source>
</reference>
<protein>
    <recommendedName>
        <fullName evidence="1">Reverse transcriptase domain-containing protein</fullName>
    </recommendedName>
</protein>
<accession>A0A9Q1C695</accession>
<sequence length="819" mass="92918">MVDIIALYRPPYSAQHPVSIYTFVSEFADFANELFLTANRCLFMGDFNIQINRDLEPSTIAFVDVLNTLSLNQLVIGPTHVSGNTLDLILIRESSDFSITNVRNDFFLSDHRFILATLSTCRPVLVRKRVQFRRLNSIDHESFRASLSDDMEKILKLESLDDMVTAYNYHTKKVLDDHAPVVTKLITARQGVPWFDSVASQLKTMTRNAERHWLKHPTPENHGIFRSLRNKYKNHVESSKRAFIRQEFESCGNDTRQLFDTVAKITGTKNSNPLPEGVSDEQLAEDFSKYFYNKVDVLRKDLDHYPLFIPPEVEVPAFGSFSNVDVSTVSSLIQNAKPTTCTLDPLPSSLVKTHCDIFPPVFCKIINTSLSTGEFHSDWKQAIVKPLLKKSNLDHVKKNYRPVSNLSFLSKLVEKASLISFSKHMDNHGLLPSYQSAYRAYHSTETLLVKLHNDIMCNMERKSLTPLVAMDLSSAFDTVNHQLLLDILERCFGACDVAKEWMSSYLNGRQFNVCINKSLSVPLKLDFSVPQGSINGPVYFTCYSSTMISCVRDDQPLIGYADDHSIYSSFRAGDVSSEEEVIGNLSSTLGKVKDWMQCNRLKMNDEKSEFIIFGSKNQLPKCITNVITIGDIPVHRSDKIKLLGVFLDESLNLKYHINMKARAAALAMSNLKKIRHYLDRSSCLKLANATIFWHMDYCNGLFFNLPESTLHPLQRIQNLTAKLILGRSKFDSASEALKELHILPIKARIEYKILLLVFKCLHSLAPAYLSVLLELKSSYYSTRSSEGLLLKVPFTSRKSFADRAFSVAGPKLWNALPIY</sequence>
<dbReference type="Proteomes" id="UP001152320">
    <property type="component" value="Chromosome 7"/>
</dbReference>
<comment type="caution">
    <text evidence="2">The sequence shown here is derived from an EMBL/GenBank/DDBJ whole genome shotgun (WGS) entry which is preliminary data.</text>
</comment>
<dbReference type="AlphaFoldDB" id="A0A9Q1C695"/>
<dbReference type="PROSITE" id="PS50878">
    <property type="entry name" value="RT_POL"/>
    <property type="match status" value="1"/>
</dbReference>
<dbReference type="SUPFAM" id="SSF56672">
    <property type="entry name" value="DNA/RNA polymerases"/>
    <property type="match status" value="1"/>
</dbReference>
<organism evidence="2 3">
    <name type="scientific">Holothuria leucospilota</name>
    <name type="common">Black long sea cucumber</name>
    <name type="synonym">Mertensiothuria leucospilota</name>
    <dbReference type="NCBI Taxonomy" id="206669"/>
    <lineage>
        <taxon>Eukaryota</taxon>
        <taxon>Metazoa</taxon>
        <taxon>Echinodermata</taxon>
        <taxon>Eleutherozoa</taxon>
        <taxon>Echinozoa</taxon>
        <taxon>Holothuroidea</taxon>
        <taxon>Aspidochirotacea</taxon>
        <taxon>Aspidochirotida</taxon>
        <taxon>Holothuriidae</taxon>
        <taxon>Holothuria</taxon>
    </lineage>
</organism>
<proteinExistence type="predicted"/>
<dbReference type="InterPro" id="IPR000477">
    <property type="entry name" value="RT_dom"/>
</dbReference>
<evidence type="ECO:0000313" key="3">
    <source>
        <dbReference type="Proteomes" id="UP001152320"/>
    </source>
</evidence>
<evidence type="ECO:0000259" key="1">
    <source>
        <dbReference type="PROSITE" id="PS50878"/>
    </source>
</evidence>
<name>A0A9Q1C695_HOLLE</name>
<gene>
    <name evidence="2" type="ORF">HOLleu_17189</name>
</gene>
<feature type="domain" description="Reverse transcriptase" evidence="1">
    <location>
        <begin position="368"/>
        <end position="647"/>
    </location>
</feature>
<dbReference type="OrthoDB" id="10066052at2759"/>
<dbReference type="InterPro" id="IPR036691">
    <property type="entry name" value="Endo/exonu/phosph_ase_sf"/>
</dbReference>
<dbReference type="PANTHER" id="PTHR33332">
    <property type="entry name" value="REVERSE TRANSCRIPTASE DOMAIN-CONTAINING PROTEIN"/>
    <property type="match status" value="1"/>
</dbReference>
<evidence type="ECO:0000313" key="2">
    <source>
        <dbReference type="EMBL" id="KAJ8039461.1"/>
    </source>
</evidence>
<dbReference type="Pfam" id="PF00078">
    <property type="entry name" value="RVT_1"/>
    <property type="match status" value="1"/>
</dbReference>
<dbReference type="SUPFAM" id="SSF56219">
    <property type="entry name" value="DNase I-like"/>
    <property type="match status" value="1"/>
</dbReference>
<keyword evidence="3" id="KW-1185">Reference proteome</keyword>